<evidence type="ECO:0000259" key="3">
    <source>
        <dbReference type="PROSITE" id="PS50943"/>
    </source>
</evidence>
<dbReference type="InterPro" id="IPR001387">
    <property type="entry name" value="Cro/C1-type_HTH"/>
</dbReference>
<dbReference type="CDD" id="cd00093">
    <property type="entry name" value="HTH_XRE"/>
    <property type="match status" value="1"/>
</dbReference>
<proteinExistence type="predicted"/>
<dbReference type="Proteomes" id="UP000484988">
    <property type="component" value="Unassembled WGS sequence"/>
</dbReference>
<protein>
    <submittedName>
        <fullName evidence="4">XRE family transcriptional regulator</fullName>
    </submittedName>
</protein>
<keyword evidence="2" id="KW-0472">Membrane</keyword>
<dbReference type="EMBL" id="BLLG01000012">
    <property type="protein sequence ID" value="GFH37917.1"/>
    <property type="molecule type" value="Genomic_DNA"/>
</dbReference>
<name>A0A6A0B2B2_9ACTN</name>
<evidence type="ECO:0000256" key="2">
    <source>
        <dbReference type="SAM" id="Phobius"/>
    </source>
</evidence>
<keyword evidence="5" id="KW-1185">Reference proteome</keyword>
<dbReference type="Pfam" id="PF13560">
    <property type="entry name" value="HTH_31"/>
    <property type="match status" value="1"/>
</dbReference>
<feature type="domain" description="HTH cro/C1-type" evidence="3">
    <location>
        <begin position="16"/>
        <end position="70"/>
    </location>
</feature>
<dbReference type="Gene3D" id="1.10.260.40">
    <property type="entry name" value="lambda repressor-like DNA-binding domains"/>
    <property type="match status" value="1"/>
</dbReference>
<comment type="caution">
    <text evidence="4">The sequence shown here is derived from an EMBL/GenBank/DDBJ whole genome shotgun (WGS) entry which is preliminary data.</text>
</comment>
<dbReference type="SMART" id="SM00530">
    <property type="entry name" value="HTH_XRE"/>
    <property type="match status" value="1"/>
</dbReference>
<dbReference type="Pfam" id="PF10901">
    <property type="entry name" value="DUF2690"/>
    <property type="match status" value="1"/>
</dbReference>
<evidence type="ECO:0000313" key="4">
    <source>
        <dbReference type="EMBL" id="GFH37917.1"/>
    </source>
</evidence>
<dbReference type="PROSITE" id="PS50943">
    <property type="entry name" value="HTH_CROC1"/>
    <property type="match status" value="1"/>
</dbReference>
<feature type="region of interest" description="Disordered" evidence="1">
    <location>
        <begin position="82"/>
        <end position="106"/>
    </location>
</feature>
<keyword evidence="2" id="KW-1133">Transmembrane helix</keyword>
<dbReference type="RefSeq" id="WP_173265612.1">
    <property type="nucleotide sequence ID" value="NZ_BLLG01000012.1"/>
</dbReference>
<evidence type="ECO:0000256" key="1">
    <source>
        <dbReference type="SAM" id="MobiDB-lite"/>
    </source>
</evidence>
<sequence>MTVSGLPEVRRLVAELRSLREASGLSLSELAARTPYSRSSWARYLKGEQLAPRDAVLALCQVAQQRPDRLLALWELADTTWSGRVGSGPDGPPPVGSEPAEAEQRTVRHGYRRRWSAVLAGVGVVVAAGTGALLVSERPWDDTARPPAFSPGCSGLDCDGRDPLEMGCGVQHLVTSSAVRTFADGRRVEIRYNETCRAVWARALRLRLGDQVELTRPGTRPKIVRATDEAHTLGYLSTPMTMADRPDGARVCVASITDERFCFSP</sequence>
<dbReference type="InterPro" id="IPR010982">
    <property type="entry name" value="Lambda_DNA-bd_dom_sf"/>
</dbReference>
<accession>A0A6A0B2B2</accession>
<evidence type="ECO:0000313" key="5">
    <source>
        <dbReference type="Proteomes" id="UP000484988"/>
    </source>
</evidence>
<dbReference type="AlphaFoldDB" id="A0A6A0B2B2"/>
<dbReference type="GO" id="GO:0003677">
    <property type="term" value="F:DNA binding"/>
    <property type="evidence" value="ECO:0007669"/>
    <property type="project" value="InterPro"/>
</dbReference>
<dbReference type="InterPro" id="IPR021224">
    <property type="entry name" value="DUF2690"/>
</dbReference>
<gene>
    <name evidence="4" type="ORF">SCWH03_41570</name>
</gene>
<reference evidence="4 5" key="1">
    <citation type="submission" date="2020-02" db="EMBL/GenBank/DDBJ databases">
        <title>Whole Genome Shotgun Sequence of Streptomyces sp. strain CWH03.</title>
        <authorList>
            <person name="Dohra H."/>
            <person name="Kodani S."/>
            <person name="Yamamura H."/>
        </authorList>
    </citation>
    <scope>NUCLEOTIDE SEQUENCE [LARGE SCALE GENOMIC DNA]</scope>
    <source>
        <strain evidence="4 5">CWH03</strain>
    </source>
</reference>
<keyword evidence="2" id="KW-0812">Transmembrane</keyword>
<organism evidence="4 5">
    <name type="scientific">Streptomyces pacificus</name>
    <dbReference type="NCBI Taxonomy" id="2705029"/>
    <lineage>
        <taxon>Bacteria</taxon>
        <taxon>Bacillati</taxon>
        <taxon>Actinomycetota</taxon>
        <taxon>Actinomycetes</taxon>
        <taxon>Kitasatosporales</taxon>
        <taxon>Streptomycetaceae</taxon>
        <taxon>Streptomyces</taxon>
    </lineage>
</organism>
<dbReference type="SUPFAM" id="SSF47413">
    <property type="entry name" value="lambda repressor-like DNA-binding domains"/>
    <property type="match status" value="1"/>
</dbReference>
<feature type="transmembrane region" description="Helical" evidence="2">
    <location>
        <begin position="115"/>
        <end position="135"/>
    </location>
</feature>